<gene>
    <name evidence="11" type="ORF">A3770_17p78750</name>
</gene>
<dbReference type="GO" id="GO:0004674">
    <property type="term" value="F:protein serine/threonine kinase activity"/>
    <property type="evidence" value="ECO:0007669"/>
    <property type="project" value="UniProtKB-KW"/>
</dbReference>
<dbReference type="InterPro" id="IPR036770">
    <property type="entry name" value="Ankyrin_rpt-contain_sf"/>
</dbReference>
<evidence type="ECO:0000313" key="12">
    <source>
        <dbReference type="Proteomes" id="UP000316726"/>
    </source>
</evidence>
<accession>A0A5B8MXT0</accession>
<feature type="repeat" description="ANK" evidence="6">
    <location>
        <begin position="319"/>
        <end position="351"/>
    </location>
</feature>
<dbReference type="PROSITE" id="PS50088">
    <property type="entry name" value="ANK_REPEAT"/>
    <property type="match status" value="3"/>
</dbReference>
<keyword evidence="3 7" id="KW-0547">Nucleotide-binding</keyword>
<organism evidence="11 12">
    <name type="scientific">Chloropicon primus</name>
    <dbReference type="NCBI Taxonomy" id="1764295"/>
    <lineage>
        <taxon>Eukaryota</taxon>
        <taxon>Viridiplantae</taxon>
        <taxon>Chlorophyta</taxon>
        <taxon>Chloropicophyceae</taxon>
        <taxon>Chloropicales</taxon>
        <taxon>Chloropicaceae</taxon>
        <taxon>Chloropicon</taxon>
    </lineage>
</organism>
<sequence>MSMSRSPCRSPTSVDIRHLALLDLEREKQSLSRSWTRKASASGNSPGSLAPIERRGRASVLGPDRVTPRTDPHVLRKIASAPDSQHYPQRYFRDTVKSPGGRGSPFSSPTKVRAHRRTFDIGASASAASSGGGQGARYPWYPYPPGSRSPSPGGSYAPGALDHKGNGNGAAGSSGPRTAKVGRVLGLGPRKKDGLGQEEAKVDHLARDLLYTIKGKRKGTIRELLEEQGLGPKEEWNVLLDAITLPSGRTPLQEAVFYDQGERAKELLDVGVDADLDPLRGAGQHHQGSPLIIACKLGHHEVADLLITYGASVHCVDQDAFTPLHHACAEGHARCAEVVLSQGASIRARTKGGLTPLQLASTDGVRDLFNPSSRSRKAEEEDGGVPERPRGRDSNSMFRESSKRIESGEMEWKKGELLGEGAYGRVYAGLNHETGQIMAVKQIAVDMDNDKHTDNLKALEREIEFYKTLKHEHIVEYYGAFLDKDQHLMYVFLEYVSGGSISSMLKRFGPFSEALTKIYTKQILRGLLFLHENKTIHRDVKGANILITQEGSAKLADFGASKRYVNAENSGSGLSNSKSITGSVYWMAPEVMKGTGHGRKADIWSLGCTVVEMLTGKHPWKEYDNTWTAMFQIAKSESGPGLPKNISKDAREFLQLCFQLDPTKRPTALDLLGTQFCGEQDARS</sequence>
<feature type="region of interest" description="Disordered" evidence="9">
    <location>
        <begin position="30"/>
        <end position="179"/>
    </location>
</feature>
<keyword evidence="12" id="KW-1185">Reference proteome</keyword>
<evidence type="ECO:0000256" key="4">
    <source>
        <dbReference type="ARBA" id="ARBA00022777"/>
    </source>
</evidence>
<dbReference type="GO" id="GO:0005524">
    <property type="term" value="F:ATP binding"/>
    <property type="evidence" value="ECO:0007669"/>
    <property type="project" value="UniProtKB-UniRule"/>
</dbReference>
<reference evidence="11 12" key="1">
    <citation type="submission" date="2018-07" db="EMBL/GenBank/DDBJ databases">
        <title>The complete nuclear genome of the prasinophyte Chloropicon primus (CCMP1205).</title>
        <authorList>
            <person name="Pombert J.-F."/>
            <person name="Otis C."/>
            <person name="Turmel M."/>
            <person name="Lemieux C."/>
        </authorList>
    </citation>
    <scope>NUCLEOTIDE SEQUENCE [LARGE SCALE GENOMIC DNA]</scope>
    <source>
        <strain evidence="11 12">CCMP1205</strain>
    </source>
</reference>
<feature type="compositionally biased region" description="Polar residues" evidence="9">
    <location>
        <begin position="31"/>
        <end position="47"/>
    </location>
</feature>
<proteinExistence type="predicted"/>
<dbReference type="InterPro" id="IPR017441">
    <property type="entry name" value="Protein_kinase_ATP_BS"/>
</dbReference>
<evidence type="ECO:0000256" key="5">
    <source>
        <dbReference type="ARBA" id="ARBA00022840"/>
    </source>
</evidence>
<dbReference type="InterPro" id="IPR002110">
    <property type="entry name" value="Ankyrin_rpt"/>
</dbReference>
<dbReference type="AlphaFoldDB" id="A0A5B8MXT0"/>
<dbReference type="OrthoDB" id="266718at2759"/>
<dbReference type="InterPro" id="IPR000719">
    <property type="entry name" value="Prot_kinase_dom"/>
</dbReference>
<dbReference type="Proteomes" id="UP000316726">
    <property type="component" value="Chromosome 17"/>
</dbReference>
<evidence type="ECO:0000313" key="11">
    <source>
        <dbReference type="EMBL" id="QDZ25357.1"/>
    </source>
</evidence>
<feature type="compositionally biased region" description="Low complexity" evidence="9">
    <location>
        <begin position="148"/>
        <end position="159"/>
    </location>
</feature>
<dbReference type="InterPro" id="IPR011009">
    <property type="entry name" value="Kinase-like_dom_sf"/>
</dbReference>
<dbReference type="Pfam" id="PF00069">
    <property type="entry name" value="Pkinase"/>
    <property type="match status" value="1"/>
</dbReference>
<feature type="region of interest" description="Disordered" evidence="9">
    <location>
        <begin position="364"/>
        <end position="405"/>
    </location>
</feature>
<dbReference type="Pfam" id="PF12796">
    <property type="entry name" value="Ank_2"/>
    <property type="match status" value="1"/>
</dbReference>
<feature type="repeat" description="ANK" evidence="6">
    <location>
        <begin position="286"/>
        <end position="318"/>
    </location>
</feature>
<dbReference type="FunFam" id="1.10.510.10:FF:000071">
    <property type="entry name" value="Mitogen-activated protein kinase kinase kinase 3 isoform 2"/>
    <property type="match status" value="1"/>
</dbReference>
<dbReference type="SUPFAM" id="SSF56112">
    <property type="entry name" value="Protein kinase-like (PK-like)"/>
    <property type="match status" value="1"/>
</dbReference>
<keyword evidence="8" id="KW-0175">Coiled coil</keyword>
<evidence type="ECO:0000256" key="3">
    <source>
        <dbReference type="ARBA" id="ARBA00022741"/>
    </source>
</evidence>
<protein>
    <submittedName>
        <fullName evidence="11">Mitogen-activated protein kinase</fullName>
    </submittedName>
</protein>
<evidence type="ECO:0000256" key="8">
    <source>
        <dbReference type="SAM" id="Coils"/>
    </source>
</evidence>
<dbReference type="Gene3D" id="1.10.510.10">
    <property type="entry name" value="Transferase(Phosphotransferase) domain 1"/>
    <property type="match status" value="1"/>
</dbReference>
<feature type="repeat" description="ANK" evidence="6">
    <location>
        <begin position="247"/>
        <end position="279"/>
    </location>
</feature>
<dbReference type="SMART" id="SM00220">
    <property type="entry name" value="S_TKc"/>
    <property type="match status" value="1"/>
</dbReference>
<dbReference type="PRINTS" id="PR00109">
    <property type="entry name" value="TYRKINASE"/>
</dbReference>
<feature type="domain" description="Protein kinase" evidence="10">
    <location>
        <begin position="412"/>
        <end position="677"/>
    </location>
</feature>
<name>A0A5B8MXT0_9CHLO</name>
<feature type="binding site" evidence="7">
    <location>
        <position position="441"/>
    </location>
    <ligand>
        <name>ATP</name>
        <dbReference type="ChEBI" id="CHEBI:30616"/>
    </ligand>
</feature>
<evidence type="ECO:0000259" key="10">
    <source>
        <dbReference type="PROSITE" id="PS50011"/>
    </source>
</evidence>
<dbReference type="Gene3D" id="1.25.40.20">
    <property type="entry name" value="Ankyrin repeat-containing domain"/>
    <property type="match status" value="1"/>
</dbReference>
<dbReference type="EMBL" id="CP031050">
    <property type="protein sequence ID" value="QDZ25357.1"/>
    <property type="molecule type" value="Genomic_DNA"/>
</dbReference>
<keyword evidence="2" id="KW-0808">Transferase</keyword>
<dbReference type="STRING" id="1764295.A0A5B8MXT0"/>
<keyword evidence="6" id="KW-0040">ANK repeat</keyword>
<dbReference type="SUPFAM" id="SSF48403">
    <property type="entry name" value="Ankyrin repeat"/>
    <property type="match status" value="1"/>
</dbReference>
<dbReference type="CDD" id="cd06606">
    <property type="entry name" value="STKc_MAPKKK"/>
    <property type="match status" value="1"/>
</dbReference>
<dbReference type="PROSITE" id="PS00107">
    <property type="entry name" value="PROTEIN_KINASE_ATP"/>
    <property type="match status" value="1"/>
</dbReference>
<keyword evidence="1" id="KW-0723">Serine/threonine-protein kinase</keyword>
<dbReference type="PROSITE" id="PS50011">
    <property type="entry name" value="PROTEIN_KINASE_DOM"/>
    <property type="match status" value="1"/>
</dbReference>
<evidence type="ECO:0000256" key="7">
    <source>
        <dbReference type="PROSITE-ProRule" id="PRU10141"/>
    </source>
</evidence>
<evidence type="ECO:0000256" key="9">
    <source>
        <dbReference type="SAM" id="MobiDB-lite"/>
    </source>
</evidence>
<dbReference type="PROSITE" id="PS50297">
    <property type="entry name" value="ANK_REP_REGION"/>
    <property type="match status" value="2"/>
</dbReference>
<dbReference type="SMART" id="SM00248">
    <property type="entry name" value="ANK"/>
    <property type="match status" value="3"/>
</dbReference>
<keyword evidence="4 11" id="KW-0418">Kinase</keyword>
<dbReference type="PANTHER" id="PTHR11584:SF369">
    <property type="entry name" value="MITOGEN-ACTIVATED PROTEIN KINASE KINASE KINASE 19-RELATED"/>
    <property type="match status" value="1"/>
</dbReference>
<evidence type="ECO:0000256" key="1">
    <source>
        <dbReference type="ARBA" id="ARBA00022527"/>
    </source>
</evidence>
<dbReference type="PANTHER" id="PTHR11584">
    <property type="entry name" value="SERINE/THREONINE PROTEIN KINASE"/>
    <property type="match status" value="1"/>
</dbReference>
<evidence type="ECO:0000256" key="6">
    <source>
        <dbReference type="PROSITE-ProRule" id="PRU00023"/>
    </source>
</evidence>
<evidence type="ECO:0000256" key="2">
    <source>
        <dbReference type="ARBA" id="ARBA00022679"/>
    </source>
</evidence>
<dbReference type="InterPro" id="IPR001245">
    <property type="entry name" value="Ser-Thr/Tyr_kinase_cat_dom"/>
</dbReference>
<keyword evidence="5 7" id="KW-0067">ATP-binding</keyword>
<feature type="coiled-coil region" evidence="8">
    <location>
        <begin position="449"/>
        <end position="476"/>
    </location>
</feature>